<proteinExistence type="predicted"/>
<sequence>MASRSPLRPCFYALCAIAWLAFPEPFMQFMTALFHGIDFRTLQSGKATLAGMVYADVALGIWAFLAATFFAWLSARLSPTR</sequence>
<gene>
    <name evidence="1" type="ORF">C2L97_18380</name>
</gene>
<dbReference type="Pfam" id="PF18926">
    <property type="entry name" value="DUF5676"/>
    <property type="match status" value="1"/>
</dbReference>
<geneLocation type="plasmid" evidence="1">
    <name>unnamed</name>
</geneLocation>
<dbReference type="InterPro" id="IPR044020">
    <property type="entry name" value="DUF5676"/>
</dbReference>
<accession>A0A5H2Q2U0</accession>
<reference evidence="1" key="1">
    <citation type="submission" date="2018-01" db="EMBL/GenBank/DDBJ databases">
        <title>Complete Genome Sequence of three strains from Ralstonia solanacearum ecotype Moko sequevar IIA-53 from Brazil.</title>
        <authorList>
            <person name="Silva J.R."/>
            <person name="Albuquerque G.M.R."/>
            <person name="Pais A.K.L."/>
            <person name="Silva A.M.F."/>
            <person name="Boiteux M.E.N.F."/>
            <person name="Souza E.B."/>
            <person name="Mariano R.L.R."/>
        </authorList>
    </citation>
    <scope>NUCLEOTIDE SEQUENCE [LARGE SCALE GENOMIC DNA]</scope>
    <source>
        <strain evidence="1">SFC</strain>
        <plasmid evidence="1">unnamed</plasmid>
    </source>
</reference>
<dbReference type="EMBL" id="CP026093">
    <property type="protein sequence ID" value="AYB57988.1"/>
    <property type="molecule type" value="Genomic_DNA"/>
</dbReference>
<protein>
    <submittedName>
        <fullName evidence="1">Uncharacterized protein</fullName>
    </submittedName>
</protein>
<keyword evidence="1" id="KW-0614">Plasmid</keyword>
<name>A0A5H2Q2U0_RALSL</name>
<organism evidence="1">
    <name type="scientific">Ralstonia solanacearum</name>
    <name type="common">Pseudomonas solanacearum</name>
    <dbReference type="NCBI Taxonomy" id="305"/>
    <lineage>
        <taxon>Bacteria</taxon>
        <taxon>Pseudomonadati</taxon>
        <taxon>Pseudomonadota</taxon>
        <taxon>Betaproteobacteria</taxon>
        <taxon>Burkholderiales</taxon>
        <taxon>Burkholderiaceae</taxon>
        <taxon>Ralstonia</taxon>
        <taxon>Ralstonia solanacearum species complex</taxon>
    </lineage>
</organism>
<dbReference type="AlphaFoldDB" id="A0A5H2Q2U0"/>
<evidence type="ECO:0000313" key="1">
    <source>
        <dbReference type="EMBL" id="AYB57988.1"/>
    </source>
</evidence>